<dbReference type="Proteomes" id="UP000724672">
    <property type="component" value="Unassembled WGS sequence"/>
</dbReference>
<organism evidence="2 3">
    <name type="scientific">Anaeromonas frigoriresistens</name>
    <dbReference type="NCBI Taxonomy" id="2683708"/>
    <lineage>
        <taxon>Bacteria</taxon>
        <taxon>Bacillati</taxon>
        <taxon>Bacillota</taxon>
        <taxon>Tissierellia</taxon>
        <taxon>Tissierellales</taxon>
        <taxon>Thermohalobacteraceae</taxon>
        <taxon>Anaeromonas</taxon>
    </lineage>
</organism>
<feature type="transmembrane region" description="Helical" evidence="1">
    <location>
        <begin position="165"/>
        <end position="189"/>
    </location>
</feature>
<keyword evidence="1" id="KW-0812">Transmembrane</keyword>
<feature type="transmembrane region" description="Helical" evidence="1">
    <location>
        <begin position="210"/>
        <end position="237"/>
    </location>
</feature>
<protein>
    <recommendedName>
        <fullName evidence="4">ABC-2 family transporter protein</fullName>
    </recommendedName>
</protein>
<evidence type="ECO:0000313" key="3">
    <source>
        <dbReference type="Proteomes" id="UP000724672"/>
    </source>
</evidence>
<accession>A0A942UR41</accession>
<evidence type="ECO:0000256" key="1">
    <source>
        <dbReference type="SAM" id="Phobius"/>
    </source>
</evidence>
<feature type="transmembrane region" description="Helical" evidence="1">
    <location>
        <begin position="269"/>
        <end position="291"/>
    </location>
</feature>
<dbReference type="EMBL" id="WSFT01000019">
    <property type="protein sequence ID" value="MBS4537663.1"/>
    <property type="molecule type" value="Genomic_DNA"/>
</dbReference>
<evidence type="ECO:0008006" key="4">
    <source>
        <dbReference type="Google" id="ProtNLM"/>
    </source>
</evidence>
<dbReference type="PANTHER" id="PTHR37305">
    <property type="entry name" value="INTEGRAL MEMBRANE PROTEIN-RELATED"/>
    <property type="match status" value="1"/>
</dbReference>
<gene>
    <name evidence="2" type="ORF">GOQ27_04260</name>
</gene>
<proteinExistence type="predicted"/>
<feature type="transmembrane region" description="Helical" evidence="1">
    <location>
        <begin position="363"/>
        <end position="387"/>
    </location>
</feature>
<keyword evidence="1" id="KW-1133">Transmembrane helix</keyword>
<name>A0A942UR41_9FIRM</name>
<feature type="transmembrane region" description="Helical" evidence="1">
    <location>
        <begin position="12"/>
        <end position="32"/>
    </location>
</feature>
<comment type="caution">
    <text evidence="2">The sequence shown here is derived from an EMBL/GenBank/DDBJ whole genome shotgun (WGS) entry which is preliminary data.</text>
</comment>
<dbReference type="RefSeq" id="WP_203365585.1">
    <property type="nucleotide sequence ID" value="NZ_WSFT01000019.1"/>
</dbReference>
<dbReference type="AlphaFoldDB" id="A0A942UR41"/>
<sequence>MIRLMKFELYKIFSKKALIIGLVAVILLYGFLSLKQYKSFNDYSYNRNEFKKIEGELTKEKIKLAEEGMKEIQKRAIEHTESDGYTWYEYNQEDLDMEGIYEQVARTEGFQQRKESRIKELKESIGKLEGKSNNKYEYRKAKLEYNMLQKLPKPGIYSNGLWDNLLGYIEGIGFIFSAILVLLGLSNVFTEEYSTKVDRLILSSKNGKNAIITSKIFASIIYTLIISATIAIIHLLVNFALYGTEGLHLNIQNYWSYIDSPYNISIIEFYGTQILVNFIAVLSFGLLILAISSISKSVIIPFFMGVMLYLLPVFIDFETPDEMVYWYTPIMKIFKSFYYSGIAQVRNLFDQFKTLNIFGYPILYPYAAVAIMIILGILSIVFIYFSFRRHQVKS</sequence>
<feature type="transmembrane region" description="Helical" evidence="1">
    <location>
        <begin position="298"/>
        <end position="315"/>
    </location>
</feature>
<dbReference type="PANTHER" id="PTHR37305:SF1">
    <property type="entry name" value="MEMBRANE PROTEIN"/>
    <property type="match status" value="1"/>
</dbReference>
<evidence type="ECO:0000313" key="2">
    <source>
        <dbReference type="EMBL" id="MBS4537663.1"/>
    </source>
</evidence>
<keyword evidence="1" id="KW-0472">Membrane</keyword>
<reference evidence="2" key="1">
    <citation type="submission" date="2019-12" db="EMBL/GenBank/DDBJ databases">
        <title>Clostridiaceae gen. nov. sp. nov., isolated from sediment in Xinjiang, China.</title>
        <authorList>
            <person name="Zhang R."/>
        </authorList>
    </citation>
    <scope>NUCLEOTIDE SEQUENCE</scope>
    <source>
        <strain evidence="2">D2Q-11</strain>
    </source>
</reference>
<keyword evidence="3" id="KW-1185">Reference proteome</keyword>